<protein>
    <submittedName>
        <fullName evidence="1">Uncharacterized protein</fullName>
    </submittedName>
</protein>
<comment type="caution">
    <text evidence="1">The sequence shown here is derived from an EMBL/GenBank/DDBJ whole genome shotgun (WGS) entry which is preliminary data.</text>
</comment>
<reference evidence="1 2" key="1">
    <citation type="submission" date="2018-07" db="EMBL/GenBank/DDBJ databases">
        <title>Diversity of Mesorhizobium strains in Brazil.</title>
        <authorList>
            <person name="Helene L.C.F."/>
            <person name="Dall'Agnol R."/>
            <person name="Delamuta J.R.M."/>
            <person name="Hungria M."/>
        </authorList>
    </citation>
    <scope>NUCLEOTIDE SEQUENCE [LARGE SCALE GENOMIC DNA]</scope>
    <source>
        <strain evidence="1 2">AC99b</strain>
    </source>
</reference>
<keyword evidence="2" id="KW-1185">Reference proteome</keyword>
<sequence>MGWTTPLEPKAKLPAPSAPLVPHLANVRRQTQEQTPQILAGVASIAIVRNGSIDTAERKRRFHLVALALQLLDCACSDVMRATNDNYFHIEPPRHGYSPSVMPADALSANGGFRKKMSFTNKGRECLNLGGWHRGATSTGASKPASLTAIAESANMRRPPSISRCIWFHD</sequence>
<name>A0A330HV02_9HYPH</name>
<evidence type="ECO:0000313" key="1">
    <source>
        <dbReference type="EMBL" id="RAZ92471.1"/>
    </source>
</evidence>
<gene>
    <name evidence="1" type="ORF">DPM33_00775</name>
</gene>
<proteinExistence type="predicted"/>
<organism evidence="1 2">
    <name type="scientific">Mesorhizobium hawassense</name>
    <dbReference type="NCBI Taxonomy" id="1209954"/>
    <lineage>
        <taxon>Bacteria</taxon>
        <taxon>Pseudomonadati</taxon>
        <taxon>Pseudomonadota</taxon>
        <taxon>Alphaproteobacteria</taxon>
        <taxon>Hyphomicrobiales</taxon>
        <taxon>Phyllobacteriaceae</taxon>
        <taxon>Mesorhizobium</taxon>
    </lineage>
</organism>
<dbReference type="Proteomes" id="UP000251558">
    <property type="component" value="Unassembled WGS sequence"/>
</dbReference>
<accession>A0A330HV02</accession>
<dbReference type="EMBL" id="QMBP01000001">
    <property type="protein sequence ID" value="RAZ92471.1"/>
    <property type="molecule type" value="Genomic_DNA"/>
</dbReference>
<evidence type="ECO:0000313" key="2">
    <source>
        <dbReference type="Proteomes" id="UP000251558"/>
    </source>
</evidence>
<dbReference type="AlphaFoldDB" id="A0A330HV02"/>